<dbReference type="AlphaFoldDB" id="A0A1A9WB30"/>
<keyword evidence="1" id="KW-0472">Membrane</keyword>
<evidence type="ECO:0000313" key="3">
    <source>
        <dbReference type="Proteomes" id="UP000091820"/>
    </source>
</evidence>
<reference evidence="3" key="1">
    <citation type="submission" date="2014-03" db="EMBL/GenBank/DDBJ databases">
        <authorList>
            <person name="Aksoy S."/>
            <person name="Warren W."/>
            <person name="Wilson R.K."/>
        </authorList>
    </citation>
    <scope>NUCLEOTIDE SEQUENCE [LARGE SCALE GENOMIC DNA]</scope>
    <source>
        <strain evidence="3">IAEA</strain>
    </source>
</reference>
<keyword evidence="1" id="KW-1133">Transmembrane helix</keyword>
<evidence type="ECO:0000313" key="2">
    <source>
        <dbReference type="EnsemblMetazoa" id="GBRI012826-PA"/>
    </source>
</evidence>
<proteinExistence type="predicted"/>
<protein>
    <submittedName>
        <fullName evidence="2">Uncharacterized protein</fullName>
    </submittedName>
</protein>
<dbReference type="VEuPathDB" id="VectorBase:GBRI012826"/>
<dbReference type="EnsemblMetazoa" id="GBRI012826-RA">
    <property type="protein sequence ID" value="GBRI012826-PA"/>
    <property type="gene ID" value="GBRI012826"/>
</dbReference>
<dbReference type="Proteomes" id="UP000091820">
    <property type="component" value="Unassembled WGS sequence"/>
</dbReference>
<keyword evidence="1" id="KW-0812">Transmembrane</keyword>
<name>A0A1A9WB30_9MUSC</name>
<reference evidence="2" key="2">
    <citation type="submission" date="2020-05" db="UniProtKB">
        <authorList>
            <consortium name="EnsemblMetazoa"/>
        </authorList>
    </citation>
    <scope>IDENTIFICATION</scope>
    <source>
        <strain evidence="2">IAEA</strain>
    </source>
</reference>
<sequence>MQHLIRPSNLKPLHFIFATNVIVIPKPRLIFLIVYHRKFLSIQVSAKVPLVSS</sequence>
<feature type="transmembrane region" description="Helical" evidence="1">
    <location>
        <begin position="12"/>
        <end position="35"/>
    </location>
</feature>
<organism evidence="2 3">
    <name type="scientific">Glossina brevipalpis</name>
    <dbReference type="NCBI Taxonomy" id="37001"/>
    <lineage>
        <taxon>Eukaryota</taxon>
        <taxon>Metazoa</taxon>
        <taxon>Ecdysozoa</taxon>
        <taxon>Arthropoda</taxon>
        <taxon>Hexapoda</taxon>
        <taxon>Insecta</taxon>
        <taxon>Pterygota</taxon>
        <taxon>Neoptera</taxon>
        <taxon>Endopterygota</taxon>
        <taxon>Diptera</taxon>
        <taxon>Brachycera</taxon>
        <taxon>Muscomorpha</taxon>
        <taxon>Hippoboscoidea</taxon>
        <taxon>Glossinidae</taxon>
        <taxon>Glossina</taxon>
    </lineage>
</organism>
<keyword evidence="3" id="KW-1185">Reference proteome</keyword>
<accession>A0A1A9WB30</accession>
<evidence type="ECO:0000256" key="1">
    <source>
        <dbReference type="SAM" id="Phobius"/>
    </source>
</evidence>